<dbReference type="CDD" id="cd16320">
    <property type="entry name" value="MraZ_N"/>
    <property type="match status" value="1"/>
</dbReference>
<dbReference type="InterPro" id="IPR020603">
    <property type="entry name" value="MraZ_dom"/>
</dbReference>
<keyword evidence="4 7" id="KW-0805">Transcription regulation</keyword>
<comment type="similarity">
    <text evidence="7">Belongs to the MraZ family.</text>
</comment>
<keyword evidence="2 7" id="KW-0963">Cytoplasm</keyword>
<evidence type="ECO:0000256" key="4">
    <source>
        <dbReference type="ARBA" id="ARBA00023015"/>
    </source>
</evidence>
<feature type="domain" description="SpoVT-AbrB" evidence="8">
    <location>
        <begin position="74"/>
        <end position="117"/>
    </location>
</feature>
<evidence type="ECO:0000256" key="2">
    <source>
        <dbReference type="ARBA" id="ARBA00022490"/>
    </source>
</evidence>
<accession>A0ABS9CPP1</accession>
<dbReference type="NCBIfam" id="TIGR00242">
    <property type="entry name" value="division/cell wall cluster transcriptional repressor MraZ"/>
    <property type="match status" value="1"/>
</dbReference>
<keyword evidence="6 7" id="KW-0804">Transcription</keyword>
<dbReference type="InterPro" id="IPR037914">
    <property type="entry name" value="SpoVT-AbrB_sf"/>
</dbReference>
<protein>
    <recommendedName>
        <fullName evidence="1 7">Transcriptional regulator MraZ</fullName>
    </recommendedName>
</protein>
<feature type="domain" description="SpoVT-AbrB" evidence="8">
    <location>
        <begin position="5"/>
        <end position="47"/>
    </location>
</feature>
<comment type="caution">
    <text evidence="9">The sequence shown here is derived from an EMBL/GenBank/DDBJ whole genome shotgun (WGS) entry which is preliminary data.</text>
</comment>
<dbReference type="Pfam" id="PF02381">
    <property type="entry name" value="MraZ"/>
    <property type="match status" value="2"/>
</dbReference>
<organism evidence="9 10">
    <name type="scientific">Anaeromassilibacillus senegalensis</name>
    <dbReference type="NCBI Taxonomy" id="1673717"/>
    <lineage>
        <taxon>Bacteria</taxon>
        <taxon>Bacillati</taxon>
        <taxon>Bacillota</taxon>
        <taxon>Clostridia</taxon>
        <taxon>Eubacteriales</taxon>
        <taxon>Acutalibacteraceae</taxon>
        <taxon>Anaeromassilibacillus</taxon>
    </lineage>
</organism>
<dbReference type="PANTHER" id="PTHR34701:SF1">
    <property type="entry name" value="TRANSCRIPTIONAL REGULATOR MRAZ"/>
    <property type="match status" value="1"/>
</dbReference>
<dbReference type="Proteomes" id="UP001299220">
    <property type="component" value="Unassembled WGS sequence"/>
</dbReference>
<evidence type="ECO:0000256" key="1">
    <source>
        <dbReference type="ARBA" id="ARBA00013860"/>
    </source>
</evidence>
<dbReference type="Gene3D" id="3.40.1550.20">
    <property type="entry name" value="Transcriptional regulator MraZ domain"/>
    <property type="match status" value="1"/>
</dbReference>
<dbReference type="CDD" id="cd16321">
    <property type="entry name" value="MraZ_C"/>
    <property type="match status" value="1"/>
</dbReference>
<comment type="subunit">
    <text evidence="7">Forms oligomers.</text>
</comment>
<dbReference type="SUPFAM" id="SSF89447">
    <property type="entry name" value="AbrB/MazE/MraZ-like"/>
    <property type="match status" value="1"/>
</dbReference>
<dbReference type="EMBL" id="JAFBIT010000003">
    <property type="protein sequence ID" value="MCF2653109.1"/>
    <property type="molecule type" value="Genomic_DNA"/>
</dbReference>
<keyword evidence="5 7" id="KW-0238">DNA-binding</keyword>
<dbReference type="PROSITE" id="PS51740">
    <property type="entry name" value="SPOVT_ABRB"/>
    <property type="match status" value="2"/>
</dbReference>
<keyword evidence="3" id="KW-0677">Repeat</keyword>
<evidence type="ECO:0000256" key="7">
    <source>
        <dbReference type="HAMAP-Rule" id="MF_01008"/>
    </source>
</evidence>
<evidence type="ECO:0000256" key="5">
    <source>
        <dbReference type="ARBA" id="ARBA00023125"/>
    </source>
</evidence>
<evidence type="ECO:0000256" key="6">
    <source>
        <dbReference type="ARBA" id="ARBA00023163"/>
    </source>
</evidence>
<dbReference type="InterPro" id="IPR038619">
    <property type="entry name" value="MraZ_sf"/>
</dbReference>
<dbReference type="InterPro" id="IPR035642">
    <property type="entry name" value="MraZ_N"/>
</dbReference>
<reference evidence="9 10" key="1">
    <citation type="submission" date="2020-12" db="EMBL/GenBank/DDBJ databases">
        <title>Whole genome sequences of gut porcine anaerobes.</title>
        <authorList>
            <person name="Kubasova T."/>
            <person name="Jahodarova E."/>
            <person name="Rychlik I."/>
        </authorList>
    </citation>
    <scope>NUCLEOTIDE SEQUENCE [LARGE SCALE GENOMIC DNA]</scope>
    <source>
        <strain evidence="9 10">An867</strain>
    </source>
</reference>
<dbReference type="RefSeq" id="WP_235324131.1">
    <property type="nucleotide sequence ID" value="NZ_JAFBIT010000003.1"/>
</dbReference>
<dbReference type="InterPro" id="IPR007159">
    <property type="entry name" value="SpoVT-AbrB_dom"/>
</dbReference>
<evidence type="ECO:0000256" key="3">
    <source>
        <dbReference type="ARBA" id="ARBA00022737"/>
    </source>
</evidence>
<comment type="subcellular location">
    <subcellularLocation>
        <location evidence="7">Cytoplasm</location>
        <location evidence="7">Nucleoid</location>
    </subcellularLocation>
</comment>
<dbReference type="InterPro" id="IPR035644">
    <property type="entry name" value="MraZ_C"/>
</dbReference>
<dbReference type="HAMAP" id="MF_01008">
    <property type="entry name" value="MraZ"/>
    <property type="match status" value="1"/>
</dbReference>
<evidence type="ECO:0000313" key="9">
    <source>
        <dbReference type="EMBL" id="MCF2653109.1"/>
    </source>
</evidence>
<evidence type="ECO:0000259" key="8">
    <source>
        <dbReference type="PROSITE" id="PS51740"/>
    </source>
</evidence>
<keyword evidence="10" id="KW-1185">Reference proteome</keyword>
<gene>
    <name evidence="7 9" type="primary">mraZ</name>
    <name evidence="9" type="ORF">JQM67_10905</name>
</gene>
<dbReference type="PANTHER" id="PTHR34701">
    <property type="entry name" value="TRANSCRIPTIONAL REGULATOR MRAZ"/>
    <property type="match status" value="1"/>
</dbReference>
<proteinExistence type="inferred from homology"/>
<dbReference type="InterPro" id="IPR003444">
    <property type="entry name" value="MraZ"/>
</dbReference>
<evidence type="ECO:0000313" key="10">
    <source>
        <dbReference type="Proteomes" id="UP001299220"/>
    </source>
</evidence>
<name>A0ABS9CPP1_9FIRM</name>
<sequence>MLMGEYQHNMDAKGRVTIPSKYREELGERFYVSRGLDGCLTLYSEEQWQKRVEQINACPEAQAKNIRRFAFASTEAVVPDKQGRILISPSLRAHAGLVKDVTVIGVGLTAEIWDTERWLKYNEEMSSESLLADMTALQI</sequence>